<accession>A0ABW4EHW9</accession>
<comment type="caution">
    <text evidence="2">The sequence shown here is derived from an EMBL/GenBank/DDBJ whole genome shotgun (WGS) entry which is preliminary data.</text>
</comment>
<organism evidence="2 3">
    <name type="scientific">Lacimonas salitolerans</name>
    <dbReference type="NCBI Taxonomy" id="1323750"/>
    <lineage>
        <taxon>Bacteria</taxon>
        <taxon>Pseudomonadati</taxon>
        <taxon>Pseudomonadota</taxon>
        <taxon>Alphaproteobacteria</taxon>
        <taxon>Rhodobacterales</taxon>
        <taxon>Paracoccaceae</taxon>
        <taxon>Lacimonas</taxon>
    </lineage>
</organism>
<protein>
    <submittedName>
        <fullName evidence="2">HNH endonuclease</fullName>
    </submittedName>
</protein>
<dbReference type="EMBL" id="JBHUDD010000151">
    <property type="protein sequence ID" value="MFD1511023.1"/>
    <property type="molecule type" value="Genomic_DNA"/>
</dbReference>
<gene>
    <name evidence="2" type="ORF">ACFTOW_16705</name>
</gene>
<feature type="domain" description="HNH nuclease" evidence="1">
    <location>
        <begin position="152"/>
        <end position="204"/>
    </location>
</feature>
<dbReference type="RefSeq" id="WP_379917793.1">
    <property type="nucleotide sequence ID" value="NZ_JBHUDD010000151.1"/>
</dbReference>
<evidence type="ECO:0000313" key="3">
    <source>
        <dbReference type="Proteomes" id="UP001597186"/>
    </source>
</evidence>
<keyword evidence="2" id="KW-0378">Hydrolase</keyword>
<dbReference type="GO" id="GO:0004519">
    <property type="term" value="F:endonuclease activity"/>
    <property type="evidence" value="ECO:0007669"/>
    <property type="project" value="UniProtKB-KW"/>
</dbReference>
<keyword evidence="2" id="KW-0540">Nuclease</keyword>
<keyword evidence="2" id="KW-0255">Endonuclease</keyword>
<dbReference type="Proteomes" id="UP001597186">
    <property type="component" value="Unassembled WGS sequence"/>
</dbReference>
<sequence>MIETPQSFVIREECEKAAWQNGFRRTFDGPPGWAGFASTTVPGTIHLAAAGPLGPWYLAVDHGGVIEELALPPAALPGPGLSRYAFGSLRELYGVLSRVYQLSASLPDAPLKEFEQKVRSLPQTTEAERLVVQRIGQDIFRASLLEYWQGTCPLTGISDPALLRASHIVPWRVCETDAQRLDVNNGLLLSALWDAAFDQGLVTFSDEGTPAFSPVLSEAARRELRWGAALTLSRRQRENLAWHRLHAFRSESAATPNQTPTNSVN</sequence>
<evidence type="ECO:0000259" key="1">
    <source>
        <dbReference type="Pfam" id="PF13391"/>
    </source>
</evidence>
<reference evidence="3" key="1">
    <citation type="journal article" date="2019" name="Int. J. Syst. Evol. Microbiol.">
        <title>The Global Catalogue of Microorganisms (GCM) 10K type strain sequencing project: providing services to taxonomists for standard genome sequencing and annotation.</title>
        <authorList>
            <consortium name="The Broad Institute Genomics Platform"/>
            <consortium name="The Broad Institute Genome Sequencing Center for Infectious Disease"/>
            <person name="Wu L."/>
            <person name="Ma J."/>
        </authorList>
    </citation>
    <scope>NUCLEOTIDE SEQUENCE [LARGE SCALE GENOMIC DNA]</scope>
    <source>
        <strain evidence="3">CGMCC 1.12477</strain>
    </source>
</reference>
<keyword evidence="3" id="KW-1185">Reference proteome</keyword>
<dbReference type="Pfam" id="PF13391">
    <property type="entry name" value="HNH_2"/>
    <property type="match status" value="1"/>
</dbReference>
<name>A0ABW4EHW9_9RHOB</name>
<proteinExistence type="predicted"/>
<evidence type="ECO:0000313" key="2">
    <source>
        <dbReference type="EMBL" id="MFD1511023.1"/>
    </source>
</evidence>
<dbReference type="InterPro" id="IPR003615">
    <property type="entry name" value="HNH_nuc"/>
</dbReference>